<gene>
    <name evidence="2" type="ORF">Sste5346_004004</name>
</gene>
<organism evidence="2 3">
    <name type="scientific">Sporothrix stenoceras</name>
    <dbReference type="NCBI Taxonomy" id="5173"/>
    <lineage>
        <taxon>Eukaryota</taxon>
        <taxon>Fungi</taxon>
        <taxon>Dikarya</taxon>
        <taxon>Ascomycota</taxon>
        <taxon>Pezizomycotina</taxon>
        <taxon>Sordariomycetes</taxon>
        <taxon>Sordariomycetidae</taxon>
        <taxon>Ophiostomatales</taxon>
        <taxon>Ophiostomataceae</taxon>
        <taxon>Sporothrix</taxon>
    </lineage>
</organism>
<feature type="region of interest" description="Disordered" evidence="1">
    <location>
        <begin position="23"/>
        <end position="168"/>
    </location>
</feature>
<dbReference type="Proteomes" id="UP001583186">
    <property type="component" value="Unassembled WGS sequence"/>
</dbReference>
<sequence length="168" mass="16655">MAPGQEGAPADNAPPSTIAAAAAAALAASTDDRSAQPPSSRTLGVHNILNPSEVTVHSPATVPRTSSTGNAGMDTGESRTLPRTRPSSASSPQIGSASSASSNHHGRPPQGHHAQPPPGYQIGGSNSTSRLHGPSGFASVNYGPGYGQPTSGESGQAPNTTRSPGMGF</sequence>
<protein>
    <submittedName>
        <fullName evidence="2">Uncharacterized protein</fullName>
    </submittedName>
</protein>
<proteinExistence type="predicted"/>
<evidence type="ECO:0000313" key="2">
    <source>
        <dbReference type="EMBL" id="KAL1897696.1"/>
    </source>
</evidence>
<feature type="non-terminal residue" evidence="2">
    <location>
        <position position="168"/>
    </location>
</feature>
<comment type="caution">
    <text evidence="2">The sequence shown here is derived from an EMBL/GenBank/DDBJ whole genome shotgun (WGS) entry which is preliminary data.</text>
</comment>
<feature type="compositionally biased region" description="Low complexity" evidence="1">
    <location>
        <begin position="87"/>
        <end position="114"/>
    </location>
</feature>
<accession>A0ABR3ZAM4</accession>
<keyword evidence="3" id="KW-1185">Reference proteome</keyword>
<name>A0ABR3ZAM4_9PEZI</name>
<reference evidence="2 3" key="1">
    <citation type="journal article" date="2024" name="IMA Fungus">
        <title>IMA Genome - F19 : A genome assembly and annotation guide to empower mycologists, including annotated draft genome sequences of Ceratocystis pirilliformis, Diaporthe australafricana, Fusarium ophioides, Paecilomyces lecythidis, and Sporothrix stenoceras.</title>
        <authorList>
            <person name="Aylward J."/>
            <person name="Wilson A.M."/>
            <person name="Visagie C.M."/>
            <person name="Spraker J."/>
            <person name="Barnes I."/>
            <person name="Buitendag C."/>
            <person name="Ceriani C."/>
            <person name="Del Mar Angel L."/>
            <person name="du Plessis D."/>
            <person name="Fuchs T."/>
            <person name="Gasser K."/>
            <person name="Kramer D."/>
            <person name="Li W."/>
            <person name="Munsamy K."/>
            <person name="Piso A."/>
            <person name="Price J.L."/>
            <person name="Sonnekus B."/>
            <person name="Thomas C."/>
            <person name="van der Nest A."/>
            <person name="van Dijk A."/>
            <person name="van Heerden A."/>
            <person name="van Vuuren N."/>
            <person name="Yilmaz N."/>
            <person name="Duong T.A."/>
            <person name="van der Merwe N.A."/>
            <person name="Wingfield M.J."/>
            <person name="Wingfield B.D."/>
        </authorList>
    </citation>
    <scope>NUCLEOTIDE SEQUENCE [LARGE SCALE GENOMIC DNA]</scope>
    <source>
        <strain evidence="2 3">CMW 5346</strain>
    </source>
</reference>
<evidence type="ECO:0000313" key="3">
    <source>
        <dbReference type="Proteomes" id="UP001583186"/>
    </source>
</evidence>
<evidence type="ECO:0000256" key="1">
    <source>
        <dbReference type="SAM" id="MobiDB-lite"/>
    </source>
</evidence>
<feature type="compositionally biased region" description="Polar residues" evidence="1">
    <location>
        <begin position="148"/>
        <end position="168"/>
    </location>
</feature>
<dbReference type="EMBL" id="JAWCUI010000018">
    <property type="protein sequence ID" value="KAL1897696.1"/>
    <property type="molecule type" value="Genomic_DNA"/>
</dbReference>